<evidence type="ECO:0000313" key="3">
    <source>
        <dbReference type="EMBL" id="KAI0299079.1"/>
    </source>
</evidence>
<comment type="caution">
    <text evidence="3">The sequence shown here is derived from an EMBL/GenBank/DDBJ whole genome shotgun (WGS) entry which is preliminary data.</text>
</comment>
<reference evidence="3" key="1">
    <citation type="journal article" date="2022" name="New Phytol.">
        <title>Evolutionary transition to the ectomycorrhizal habit in the genomes of a hyperdiverse lineage of mushroom-forming fungi.</title>
        <authorList>
            <person name="Looney B."/>
            <person name="Miyauchi S."/>
            <person name="Morin E."/>
            <person name="Drula E."/>
            <person name="Courty P.E."/>
            <person name="Kohler A."/>
            <person name="Kuo A."/>
            <person name="LaButti K."/>
            <person name="Pangilinan J."/>
            <person name="Lipzen A."/>
            <person name="Riley R."/>
            <person name="Andreopoulos W."/>
            <person name="He G."/>
            <person name="Johnson J."/>
            <person name="Nolan M."/>
            <person name="Tritt A."/>
            <person name="Barry K.W."/>
            <person name="Grigoriev I.V."/>
            <person name="Nagy L.G."/>
            <person name="Hibbett D."/>
            <person name="Henrissat B."/>
            <person name="Matheny P.B."/>
            <person name="Labbe J."/>
            <person name="Martin F.M."/>
        </authorList>
    </citation>
    <scope>NUCLEOTIDE SEQUENCE</scope>
    <source>
        <strain evidence="3">BPL690</strain>
    </source>
</reference>
<keyword evidence="4" id="KW-1185">Reference proteome</keyword>
<dbReference type="AlphaFoldDB" id="A0AAD4QLG0"/>
<name>A0AAD4QLG0_9AGAM</name>
<keyword evidence="2" id="KW-0732">Signal</keyword>
<feature type="chain" id="PRO_5042283512" description="Secreted protein" evidence="2">
    <location>
        <begin position="23"/>
        <end position="76"/>
    </location>
</feature>
<dbReference type="Proteomes" id="UP001203297">
    <property type="component" value="Unassembled WGS sequence"/>
</dbReference>
<keyword evidence="1" id="KW-1133">Transmembrane helix</keyword>
<feature type="transmembrane region" description="Helical" evidence="1">
    <location>
        <begin position="41"/>
        <end position="60"/>
    </location>
</feature>
<evidence type="ECO:0008006" key="5">
    <source>
        <dbReference type="Google" id="ProtNLM"/>
    </source>
</evidence>
<dbReference type="EMBL" id="WTXG01000024">
    <property type="protein sequence ID" value="KAI0299079.1"/>
    <property type="molecule type" value="Genomic_DNA"/>
</dbReference>
<feature type="signal peptide" evidence="2">
    <location>
        <begin position="1"/>
        <end position="22"/>
    </location>
</feature>
<gene>
    <name evidence="3" type="ORF">B0F90DRAFT_1728899</name>
</gene>
<keyword evidence="1" id="KW-0812">Transmembrane</keyword>
<accession>A0AAD4QLG0</accession>
<proteinExistence type="predicted"/>
<organism evidence="3 4">
    <name type="scientific">Multifurca ochricompacta</name>
    <dbReference type="NCBI Taxonomy" id="376703"/>
    <lineage>
        <taxon>Eukaryota</taxon>
        <taxon>Fungi</taxon>
        <taxon>Dikarya</taxon>
        <taxon>Basidiomycota</taxon>
        <taxon>Agaricomycotina</taxon>
        <taxon>Agaricomycetes</taxon>
        <taxon>Russulales</taxon>
        <taxon>Russulaceae</taxon>
        <taxon>Multifurca</taxon>
    </lineage>
</organism>
<evidence type="ECO:0000256" key="1">
    <source>
        <dbReference type="SAM" id="Phobius"/>
    </source>
</evidence>
<keyword evidence="1" id="KW-0472">Membrane</keyword>
<sequence length="76" mass="8681">MNAGKTCFLLYLLFYLLSCSRSLVSNSMPTRLVYFQMKRGLLRRIAFLATASYVLAAIRMSTDTRHGERSITLIPM</sequence>
<protein>
    <recommendedName>
        <fullName evidence="5">Secreted protein</fullName>
    </recommendedName>
</protein>
<evidence type="ECO:0000313" key="4">
    <source>
        <dbReference type="Proteomes" id="UP001203297"/>
    </source>
</evidence>
<evidence type="ECO:0000256" key="2">
    <source>
        <dbReference type="SAM" id="SignalP"/>
    </source>
</evidence>